<dbReference type="Proteomes" id="UP001324993">
    <property type="component" value="Chromosome"/>
</dbReference>
<evidence type="ECO:0000259" key="7">
    <source>
        <dbReference type="Pfam" id="PF08240"/>
    </source>
</evidence>
<evidence type="ECO:0000256" key="4">
    <source>
        <dbReference type="ARBA" id="ARBA00022833"/>
    </source>
</evidence>
<gene>
    <name evidence="8" type="ORF">SH580_19315</name>
</gene>
<dbReference type="PANTHER" id="PTHR43350:SF19">
    <property type="entry name" value="D-GULOSIDE 3-DEHYDROGENASE"/>
    <property type="match status" value="1"/>
</dbReference>
<keyword evidence="3" id="KW-0479">Metal-binding</keyword>
<keyword evidence="5" id="KW-0560">Oxidoreductase</keyword>
<feature type="domain" description="Alcohol dehydrogenase-like N-terminal" evidence="7">
    <location>
        <begin position="44"/>
        <end position="90"/>
    </location>
</feature>
<name>A0ABZ0RK83_9BACT</name>
<evidence type="ECO:0000256" key="1">
    <source>
        <dbReference type="ARBA" id="ARBA00001947"/>
    </source>
</evidence>
<accession>A0ABZ0RK83</accession>
<dbReference type="CDD" id="cd05188">
    <property type="entry name" value="MDR"/>
    <property type="match status" value="1"/>
</dbReference>
<evidence type="ECO:0000313" key="9">
    <source>
        <dbReference type="Proteomes" id="UP001324993"/>
    </source>
</evidence>
<dbReference type="InterPro" id="IPR036291">
    <property type="entry name" value="NAD(P)-bd_dom_sf"/>
</dbReference>
<evidence type="ECO:0000256" key="2">
    <source>
        <dbReference type="ARBA" id="ARBA00008072"/>
    </source>
</evidence>
<evidence type="ECO:0000313" key="8">
    <source>
        <dbReference type="EMBL" id="WPJ95571.1"/>
    </source>
</evidence>
<dbReference type="Gene3D" id="3.90.180.10">
    <property type="entry name" value="Medium-chain alcohol dehydrogenases, catalytic domain"/>
    <property type="match status" value="2"/>
</dbReference>
<evidence type="ECO:0000256" key="5">
    <source>
        <dbReference type="ARBA" id="ARBA00023002"/>
    </source>
</evidence>
<dbReference type="Pfam" id="PF08240">
    <property type="entry name" value="ADH_N"/>
    <property type="match status" value="1"/>
</dbReference>
<dbReference type="InterPro" id="IPR013154">
    <property type="entry name" value="ADH-like_N"/>
</dbReference>
<protein>
    <submittedName>
        <fullName evidence="8">Medium chain dehydrogenase/reductase family protein</fullName>
    </submittedName>
</protein>
<evidence type="ECO:0000256" key="3">
    <source>
        <dbReference type="ARBA" id="ARBA00022723"/>
    </source>
</evidence>
<dbReference type="Pfam" id="PF00107">
    <property type="entry name" value="ADH_zinc_N"/>
    <property type="match status" value="1"/>
</dbReference>
<dbReference type="Gene3D" id="3.40.50.720">
    <property type="entry name" value="NAD(P)-binding Rossmann-like Domain"/>
    <property type="match status" value="1"/>
</dbReference>
<evidence type="ECO:0000259" key="6">
    <source>
        <dbReference type="Pfam" id="PF00107"/>
    </source>
</evidence>
<keyword evidence="4" id="KW-0862">Zinc</keyword>
<comment type="cofactor">
    <cofactor evidence="1">
        <name>Zn(2+)</name>
        <dbReference type="ChEBI" id="CHEBI:29105"/>
    </cofactor>
</comment>
<proteinExistence type="inferred from homology"/>
<organism evidence="8 9">
    <name type="scientific">Coraliomargarita algicola</name>
    <dbReference type="NCBI Taxonomy" id="3092156"/>
    <lineage>
        <taxon>Bacteria</taxon>
        <taxon>Pseudomonadati</taxon>
        <taxon>Verrucomicrobiota</taxon>
        <taxon>Opitutia</taxon>
        <taxon>Puniceicoccales</taxon>
        <taxon>Coraliomargaritaceae</taxon>
        <taxon>Coraliomargarita</taxon>
    </lineage>
</organism>
<dbReference type="RefSeq" id="WP_319832450.1">
    <property type="nucleotide sequence ID" value="NZ_CP138858.1"/>
</dbReference>
<sequence length="348" mass="37844">MTTEVNAIVFDAINKVSVQSFPFLTCGATEIVCETLYTFVSPGTELRVLGGHYSKAEDFPLIPGYSSVGRVVEVGASVRGYQLGDLVSCRNPNPLEGVNAMWGGQAGRQVHATAGEQRPVLLPAGCDALDYVVAEVASISLRGVVAAQAKRDETAVVIGQGMIGAFSAAWLMAEGCRVIVCDVDEARLEQARQRGVFAAVNLRDDNSMERLNTLLHDGADIVVESSGVSAGVETAFKLVRKKPQAYGEAYKIEPIQFYGGDWSRLVLQANYIEPVSINPHGFFPGEGVTILTPMDRGVEERYKCIESIRTGRLKAQDYIDLVMPYRDAAEGYRKLQSHELSSVVFAWQ</sequence>
<dbReference type="InterPro" id="IPR011032">
    <property type="entry name" value="GroES-like_sf"/>
</dbReference>
<feature type="domain" description="Alcohol dehydrogenase-like C-terminal" evidence="6">
    <location>
        <begin position="163"/>
        <end position="242"/>
    </location>
</feature>
<keyword evidence="9" id="KW-1185">Reference proteome</keyword>
<dbReference type="SUPFAM" id="SSF51735">
    <property type="entry name" value="NAD(P)-binding Rossmann-fold domains"/>
    <property type="match status" value="1"/>
</dbReference>
<dbReference type="EMBL" id="CP138858">
    <property type="protein sequence ID" value="WPJ95571.1"/>
    <property type="molecule type" value="Genomic_DNA"/>
</dbReference>
<reference evidence="8 9" key="1">
    <citation type="submission" date="2023-11" db="EMBL/GenBank/DDBJ databases">
        <title>Coraliomargarita sp. nov., isolated from marine algae.</title>
        <authorList>
            <person name="Lee J.K."/>
            <person name="Baek J.H."/>
            <person name="Kim J.M."/>
            <person name="Choi D.G."/>
            <person name="Jeon C.O."/>
        </authorList>
    </citation>
    <scope>NUCLEOTIDE SEQUENCE [LARGE SCALE GENOMIC DNA]</scope>
    <source>
        <strain evidence="8 9">J2-16</strain>
    </source>
</reference>
<dbReference type="SUPFAM" id="SSF50129">
    <property type="entry name" value="GroES-like"/>
    <property type="match status" value="1"/>
</dbReference>
<dbReference type="InterPro" id="IPR013149">
    <property type="entry name" value="ADH-like_C"/>
</dbReference>
<comment type="similarity">
    <text evidence="2">Belongs to the zinc-containing alcohol dehydrogenase family.</text>
</comment>
<dbReference type="PANTHER" id="PTHR43350">
    <property type="entry name" value="NAD-DEPENDENT ALCOHOL DEHYDROGENASE"/>
    <property type="match status" value="1"/>
</dbReference>